<name>A0A0S4JJA0_BODSA</name>
<dbReference type="VEuPathDB" id="TriTrypDB:BSAL_28020"/>
<evidence type="ECO:0000256" key="1">
    <source>
        <dbReference type="SAM" id="MobiDB-lite"/>
    </source>
</evidence>
<evidence type="ECO:0000313" key="3">
    <source>
        <dbReference type="Proteomes" id="UP000051952"/>
    </source>
</evidence>
<dbReference type="EMBL" id="CYKH01001851">
    <property type="protein sequence ID" value="CUG90624.1"/>
    <property type="molecule type" value="Genomic_DNA"/>
</dbReference>
<organism evidence="2 3">
    <name type="scientific">Bodo saltans</name>
    <name type="common">Flagellated protozoan</name>
    <dbReference type="NCBI Taxonomy" id="75058"/>
    <lineage>
        <taxon>Eukaryota</taxon>
        <taxon>Discoba</taxon>
        <taxon>Euglenozoa</taxon>
        <taxon>Kinetoplastea</taxon>
        <taxon>Metakinetoplastina</taxon>
        <taxon>Eubodonida</taxon>
        <taxon>Bodonidae</taxon>
        <taxon>Bodo</taxon>
    </lineage>
</organism>
<dbReference type="Proteomes" id="UP000051952">
    <property type="component" value="Unassembled WGS sequence"/>
</dbReference>
<dbReference type="AlphaFoldDB" id="A0A0S4JJA0"/>
<gene>
    <name evidence="2" type="ORF">BSAL_28020</name>
</gene>
<proteinExistence type="predicted"/>
<feature type="region of interest" description="Disordered" evidence="1">
    <location>
        <begin position="65"/>
        <end position="99"/>
    </location>
</feature>
<feature type="region of interest" description="Disordered" evidence="1">
    <location>
        <begin position="167"/>
        <end position="208"/>
    </location>
</feature>
<sequence length="208" mass="22645">MIRLPNSGVIWYRSGPNDAFRKHVASLDNSKLILQPTSNKLFRSKVTIDTKTHFIQIIPAARVTGARGRSSSPSGALRKDQSLSSAGGVESPRKTDEERFQTADAYLSLCPRSEGAESTSKRIVLRTRDLTESMIWQSILLQASGNTIQQVGETYPWGNPIEEARHKAENTRAEKDVKPETSTAAGTETVATEEAANAEHTTSSSASS</sequence>
<accession>A0A0S4JJA0</accession>
<feature type="non-terminal residue" evidence="2">
    <location>
        <position position="208"/>
    </location>
</feature>
<keyword evidence="3" id="KW-1185">Reference proteome</keyword>
<feature type="compositionally biased region" description="Low complexity" evidence="1">
    <location>
        <begin position="65"/>
        <end position="76"/>
    </location>
</feature>
<reference evidence="3" key="1">
    <citation type="submission" date="2015-09" db="EMBL/GenBank/DDBJ databases">
        <authorList>
            <consortium name="Pathogen Informatics"/>
        </authorList>
    </citation>
    <scope>NUCLEOTIDE SEQUENCE [LARGE SCALE GENOMIC DNA]</scope>
    <source>
        <strain evidence="3">Lake Konstanz</strain>
    </source>
</reference>
<protein>
    <submittedName>
        <fullName evidence="2">Uncharacterized protein</fullName>
    </submittedName>
</protein>
<feature type="compositionally biased region" description="Basic and acidic residues" evidence="1">
    <location>
        <begin position="167"/>
        <end position="179"/>
    </location>
</feature>
<feature type="compositionally biased region" description="Low complexity" evidence="1">
    <location>
        <begin position="180"/>
        <end position="208"/>
    </location>
</feature>
<evidence type="ECO:0000313" key="2">
    <source>
        <dbReference type="EMBL" id="CUG90624.1"/>
    </source>
</evidence>